<proteinExistence type="predicted"/>
<keyword evidence="1" id="KW-0175">Coiled coil</keyword>
<dbReference type="AlphaFoldDB" id="A0A2R6AU35"/>
<organism evidence="2 3">
    <name type="scientific">Candidatus Marsarchaeota G2 archaeon OSP_D</name>
    <dbReference type="NCBI Taxonomy" id="1978157"/>
    <lineage>
        <taxon>Archaea</taxon>
        <taxon>Candidatus Marsarchaeota</taxon>
        <taxon>Candidatus Marsarchaeota group 2</taxon>
    </lineage>
</organism>
<gene>
    <name evidence="2" type="ORF">B9Q03_08055</name>
</gene>
<name>A0A2R6AU35_9ARCH</name>
<accession>A0A2R6AU35</accession>
<evidence type="ECO:0000256" key="1">
    <source>
        <dbReference type="SAM" id="Coils"/>
    </source>
</evidence>
<reference evidence="2 3" key="1">
    <citation type="submission" date="2017-04" db="EMBL/GenBank/DDBJ databases">
        <title>Novel microbial lineages endemic to geothermal iron-oxide mats fill important gaps in the evolutionary history of Archaea.</title>
        <authorList>
            <person name="Jay Z.J."/>
            <person name="Beam J.P."/>
            <person name="Dlakic M."/>
            <person name="Rusch D.B."/>
            <person name="Kozubal M.A."/>
            <person name="Inskeep W.P."/>
        </authorList>
    </citation>
    <scope>NUCLEOTIDE SEQUENCE [LARGE SCALE GENOMIC DNA]</scope>
    <source>
        <strain evidence="2">OSP_D</strain>
    </source>
</reference>
<evidence type="ECO:0000313" key="2">
    <source>
        <dbReference type="EMBL" id="PSN89843.1"/>
    </source>
</evidence>
<feature type="coiled-coil region" evidence="1">
    <location>
        <begin position="130"/>
        <end position="157"/>
    </location>
</feature>
<dbReference type="EMBL" id="NEXE01000084">
    <property type="protein sequence ID" value="PSN89843.1"/>
    <property type="molecule type" value="Genomic_DNA"/>
</dbReference>
<dbReference type="Proteomes" id="UP000240322">
    <property type="component" value="Unassembled WGS sequence"/>
</dbReference>
<evidence type="ECO:0000313" key="3">
    <source>
        <dbReference type="Proteomes" id="UP000240322"/>
    </source>
</evidence>
<sequence>MRLKMRKPIIMEVRENEEKWPTEKIEEIQQNLFEYLKDYRAENPGYTKHSVMGPAGKLLTILSASMFGENVDSYVGYIENIHESQSKKHLSPEGRERLRSATQALIELKQNASERYFLKIVRAVDYGVYYLKMKEIAKAVEEKKAREEEKMLRVNKNDRKPN</sequence>
<comment type="caution">
    <text evidence="2">The sequence shown here is derived from an EMBL/GenBank/DDBJ whole genome shotgun (WGS) entry which is preliminary data.</text>
</comment>
<protein>
    <submittedName>
        <fullName evidence="2">Uncharacterized protein</fullName>
    </submittedName>
</protein>